<name>A0A5N5V487_MYCPH</name>
<keyword evidence="2" id="KW-1185">Reference proteome</keyword>
<sequence length="64" mass="6520">MELVSPPELLTCMPPEVSGSVSVSVPALPELFDDGVDGDSADSLVVEGEVSDTLASSEPDSGWA</sequence>
<proteinExistence type="predicted"/>
<reference evidence="1 2" key="1">
    <citation type="submission" date="2012-10" db="EMBL/GenBank/DDBJ databases">
        <title>The draft sequence of the Mycobacterium pheli genome.</title>
        <authorList>
            <person name="Pettersson B.M.F."/>
            <person name="Das S."/>
            <person name="Dasgupta S."/>
            <person name="Bhattacharya A."/>
            <person name="Kirsebom L.A."/>
        </authorList>
    </citation>
    <scope>NUCLEOTIDE SEQUENCE [LARGE SCALE GENOMIC DNA]</scope>
    <source>
        <strain evidence="1 2">CCUG 21000</strain>
    </source>
</reference>
<organism evidence="1 2">
    <name type="scientific">Mycolicibacterium phlei DSM 43239 = CCUG 21000</name>
    <dbReference type="NCBI Taxonomy" id="1226750"/>
    <lineage>
        <taxon>Bacteria</taxon>
        <taxon>Bacillati</taxon>
        <taxon>Actinomycetota</taxon>
        <taxon>Actinomycetes</taxon>
        <taxon>Mycobacteriales</taxon>
        <taxon>Mycobacteriaceae</taxon>
        <taxon>Mycolicibacterium</taxon>
    </lineage>
</organism>
<dbReference type="AlphaFoldDB" id="A0A5N5V487"/>
<dbReference type="Proteomes" id="UP000325690">
    <property type="component" value="Unassembled WGS sequence"/>
</dbReference>
<dbReference type="EMBL" id="ANBP01000012">
    <property type="protein sequence ID" value="KAB7756732.1"/>
    <property type="molecule type" value="Genomic_DNA"/>
</dbReference>
<comment type="caution">
    <text evidence="1">The sequence shown here is derived from an EMBL/GenBank/DDBJ whole genome shotgun (WGS) entry which is preliminary data.</text>
</comment>
<gene>
    <name evidence="1" type="ORF">MPHL21000_11055</name>
</gene>
<evidence type="ECO:0000313" key="2">
    <source>
        <dbReference type="Proteomes" id="UP000325690"/>
    </source>
</evidence>
<accession>A0A5N5V487</accession>
<protein>
    <submittedName>
        <fullName evidence="1">Uncharacterized protein</fullName>
    </submittedName>
</protein>
<evidence type="ECO:0000313" key="1">
    <source>
        <dbReference type="EMBL" id="KAB7756732.1"/>
    </source>
</evidence>